<accession>A0AAV7A2S2</accession>
<dbReference type="Proteomes" id="UP000824782">
    <property type="component" value="Unassembled WGS sequence"/>
</dbReference>
<dbReference type="AlphaFoldDB" id="A0AAV7A2S2"/>
<evidence type="ECO:0000313" key="1">
    <source>
        <dbReference type="EMBL" id="KAG8553221.1"/>
    </source>
</evidence>
<sequence>MTHRENLECGLQTSISSLWRNRLARSAVNRKFLIRFLFCQSRARNPYNPEET</sequence>
<protein>
    <submittedName>
        <fullName evidence="1">Uncharacterized protein</fullName>
    </submittedName>
</protein>
<name>A0AAV7A2S2_ENGPU</name>
<organism evidence="1 2">
    <name type="scientific">Engystomops pustulosus</name>
    <name type="common">Tungara frog</name>
    <name type="synonym">Physalaemus pustulosus</name>
    <dbReference type="NCBI Taxonomy" id="76066"/>
    <lineage>
        <taxon>Eukaryota</taxon>
        <taxon>Metazoa</taxon>
        <taxon>Chordata</taxon>
        <taxon>Craniata</taxon>
        <taxon>Vertebrata</taxon>
        <taxon>Euteleostomi</taxon>
        <taxon>Amphibia</taxon>
        <taxon>Batrachia</taxon>
        <taxon>Anura</taxon>
        <taxon>Neobatrachia</taxon>
        <taxon>Hyloidea</taxon>
        <taxon>Leptodactylidae</taxon>
        <taxon>Leiuperinae</taxon>
        <taxon>Engystomops</taxon>
    </lineage>
</organism>
<keyword evidence="2" id="KW-1185">Reference proteome</keyword>
<gene>
    <name evidence="1" type="ORF">GDO81_003322</name>
</gene>
<comment type="caution">
    <text evidence="1">The sequence shown here is derived from an EMBL/GenBank/DDBJ whole genome shotgun (WGS) entry which is preliminary data.</text>
</comment>
<reference evidence="1" key="1">
    <citation type="thesis" date="2020" institute="ProQuest LLC" country="789 East Eisenhower Parkway, Ann Arbor, MI, USA">
        <title>Comparative Genomics and Chromosome Evolution.</title>
        <authorList>
            <person name="Mudd A.B."/>
        </authorList>
    </citation>
    <scope>NUCLEOTIDE SEQUENCE</scope>
    <source>
        <strain evidence="1">237g6f4</strain>
        <tissue evidence="1">Blood</tissue>
    </source>
</reference>
<evidence type="ECO:0000313" key="2">
    <source>
        <dbReference type="Proteomes" id="UP000824782"/>
    </source>
</evidence>
<dbReference type="EMBL" id="WNYA01000010">
    <property type="protein sequence ID" value="KAG8553221.1"/>
    <property type="molecule type" value="Genomic_DNA"/>
</dbReference>
<proteinExistence type="predicted"/>